<name>A0AA38M118_9CUCU</name>
<dbReference type="CDD" id="cd06257">
    <property type="entry name" value="DnaJ"/>
    <property type="match status" value="1"/>
</dbReference>
<dbReference type="PANTHER" id="PTHR43096">
    <property type="entry name" value="DNAJ HOMOLOG 1, MITOCHONDRIAL-RELATED"/>
    <property type="match status" value="1"/>
</dbReference>
<evidence type="ECO:0000256" key="1">
    <source>
        <dbReference type="ARBA" id="ARBA00023186"/>
    </source>
</evidence>
<proteinExistence type="predicted"/>
<dbReference type="SMART" id="SM00271">
    <property type="entry name" value="DnaJ"/>
    <property type="match status" value="1"/>
</dbReference>
<keyword evidence="1" id="KW-0143">Chaperone</keyword>
<feature type="domain" description="J" evidence="2">
    <location>
        <begin position="46"/>
        <end position="102"/>
    </location>
</feature>
<dbReference type="Gene3D" id="1.10.287.110">
    <property type="entry name" value="DnaJ domain"/>
    <property type="match status" value="1"/>
</dbReference>
<reference evidence="3" key="1">
    <citation type="journal article" date="2023" name="G3 (Bethesda)">
        <title>Whole genome assemblies of Zophobas morio and Tenebrio molitor.</title>
        <authorList>
            <person name="Kaur S."/>
            <person name="Stinson S.A."/>
            <person name="diCenzo G.C."/>
        </authorList>
    </citation>
    <scope>NUCLEOTIDE SEQUENCE</scope>
    <source>
        <strain evidence="3">QUZm001</strain>
    </source>
</reference>
<protein>
    <recommendedName>
        <fullName evidence="2">J domain-containing protein</fullName>
    </recommendedName>
</protein>
<dbReference type="GO" id="GO:0005737">
    <property type="term" value="C:cytoplasm"/>
    <property type="evidence" value="ECO:0007669"/>
    <property type="project" value="TreeGrafter"/>
</dbReference>
<evidence type="ECO:0000259" key="2">
    <source>
        <dbReference type="PROSITE" id="PS50076"/>
    </source>
</evidence>
<comment type="caution">
    <text evidence="3">The sequence shown here is derived from an EMBL/GenBank/DDBJ whole genome shotgun (WGS) entry which is preliminary data.</text>
</comment>
<accession>A0AA38M118</accession>
<sequence>MYRAYFVVPNQQQNSGFFGGSFFGGFAGGNYQREETSSPAENELAAAYRTLGVSASDSNDKIKKIYRGLAKKYHPDKNDSKEAKELMAEINNAYTIIRKNRNF</sequence>
<dbReference type="PROSITE" id="PS50076">
    <property type="entry name" value="DNAJ_2"/>
    <property type="match status" value="1"/>
</dbReference>
<dbReference type="SUPFAM" id="SSF46565">
    <property type="entry name" value="Chaperone J-domain"/>
    <property type="match status" value="1"/>
</dbReference>
<evidence type="ECO:0000313" key="3">
    <source>
        <dbReference type="EMBL" id="KAJ3636374.1"/>
    </source>
</evidence>
<dbReference type="PRINTS" id="PR00625">
    <property type="entry name" value="JDOMAIN"/>
</dbReference>
<keyword evidence="4" id="KW-1185">Reference proteome</keyword>
<dbReference type="GO" id="GO:0042026">
    <property type="term" value="P:protein refolding"/>
    <property type="evidence" value="ECO:0007669"/>
    <property type="project" value="TreeGrafter"/>
</dbReference>
<gene>
    <name evidence="3" type="ORF">Zmor_004354</name>
</gene>
<dbReference type="PANTHER" id="PTHR43096:SF52">
    <property type="entry name" value="DNAJ HOMOLOG 1, MITOCHONDRIAL-RELATED"/>
    <property type="match status" value="1"/>
</dbReference>
<dbReference type="AlphaFoldDB" id="A0AA38M118"/>
<dbReference type="InterPro" id="IPR036869">
    <property type="entry name" value="J_dom_sf"/>
</dbReference>
<organism evidence="3 4">
    <name type="scientific">Zophobas morio</name>
    <dbReference type="NCBI Taxonomy" id="2755281"/>
    <lineage>
        <taxon>Eukaryota</taxon>
        <taxon>Metazoa</taxon>
        <taxon>Ecdysozoa</taxon>
        <taxon>Arthropoda</taxon>
        <taxon>Hexapoda</taxon>
        <taxon>Insecta</taxon>
        <taxon>Pterygota</taxon>
        <taxon>Neoptera</taxon>
        <taxon>Endopterygota</taxon>
        <taxon>Coleoptera</taxon>
        <taxon>Polyphaga</taxon>
        <taxon>Cucujiformia</taxon>
        <taxon>Tenebrionidae</taxon>
        <taxon>Zophobas</taxon>
    </lineage>
</organism>
<dbReference type="EMBL" id="JALNTZ010000166">
    <property type="protein sequence ID" value="KAJ3636374.1"/>
    <property type="molecule type" value="Genomic_DNA"/>
</dbReference>
<dbReference type="Pfam" id="PF00226">
    <property type="entry name" value="DnaJ"/>
    <property type="match status" value="1"/>
</dbReference>
<dbReference type="InterPro" id="IPR001623">
    <property type="entry name" value="DnaJ_domain"/>
</dbReference>
<evidence type="ECO:0000313" key="4">
    <source>
        <dbReference type="Proteomes" id="UP001168821"/>
    </source>
</evidence>
<dbReference type="Proteomes" id="UP001168821">
    <property type="component" value="Unassembled WGS sequence"/>
</dbReference>
<dbReference type="GO" id="GO:0051082">
    <property type="term" value="F:unfolded protein binding"/>
    <property type="evidence" value="ECO:0007669"/>
    <property type="project" value="TreeGrafter"/>
</dbReference>